<evidence type="ECO:0000313" key="8">
    <source>
        <dbReference type="EMBL" id="EBS0563262.1"/>
    </source>
</evidence>
<evidence type="ECO:0000256" key="5">
    <source>
        <dbReference type="ARBA" id="ARBA00023014"/>
    </source>
</evidence>
<dbReference type="PANTHER" id="PTHR43273:SF3">
    <property type="entry name" value="ANAEROBIC SULFATASE-MATURATING ENZYME HOMOLOG ASLB-RELATED"/>
    <property type="match status" value="1"/>
</dbReference>
<dbReference type="InterPro" id="IPR013785">
    <property type="entry name" value="Aldolase_TIM"/>
</dbReference>
<sequence length="450" mass="51121">MAMDVTYQIVTNLSCNLDCDYCYERKFPRNNRVEDVVDFIHACFDRDRGKPNVGGAIIDIIGGEPFLQPKLLIAAFETAEELAARDNRPYMFSISTNGTLFDKPLNRSIIERWYPKLSIGVSIDGLPETHDAHRIFTTSRKGSYQKALEGYHYLKSMKINDLGIKATFTHDTLKHYAASMKSLIDQSGGGTIYGNMIFEDIIPRDMALGISNQMIEVLEYWIGKGLHLDPTAEMGHITPRGMNVDDLWNPDWRDKLLHDDQIRYDPERLRPHCGTTVHMTCLGFDRNIYGCNRFMSTVTTRQAVAKLVGREIINTDGGKLLNEVQTQWQSYPDQCLGCPAKHICASCVAAAYENGDGEEEARKQYHSERRQCGWTTAKLLTAQWWERRFGTYGDQFKPLSCNCYECRIKASQENMLPKLSGTRPAVEHTHAPAKQEKTNAVIDDSQFYSA</sequence>
<reference evidence="8" key="1">
    <citation type="submission" date="2018-07" db="EMBL/GenBank/DDBJ databases">
        <authorList>
            <person name="Ashton P.M."/>
            <person name="Dallman T."/>
            <person name="Nair S."/>
            <person name="De Pinna E."/>
            <person name="Peters T."/>
            <person name="Grant K."/>
        </authorList>
    </citation>
    <scope>NUCLEOTIDE SEQUENCE</scope>
    <source>
        <strain evidence="8">142535</strain>
    </source>
</reference>
<dbReference type="SUPFAM" id="SSF102114">
    <property type="entry name" value="Radical SAM enzymes"/>
    <property type="match status" value="1"/>
</dbReference>
<dbReference type="InterPro" id="IPR023867">
    <property type="entry name" value="Sulphatase_maturase_rSAM"/>
</dbReference>
<comment type="cofactor">
    <cofactor evidence="1">
        <name>[4Fe-4S] cluster</name>
        <dbReference type="ChEBI" id="CHEBI:49883"/>
    </cofactor>
</comment>
<proteinExistence type="inferred from homology"/>
<accession>A0A5U8XJV7</accession>
<dbReference type="InterPro" id="IPR058240">
    <property type="entry name" value="rSAM_sf"/>
</dbReference>
<dbReference type="SFLD" id="SFLDG01067">
    <property type="entry name" value="SPASM/twitch_domain_containing"/>
    <property type="match status" value="1"/>
</dbReference>
<gene>
    <name evidence="8" type="ORF">DTU56_09045</name>
</gene>
<evidence type="ECO:0000256" key="3">
    <source>
        <dbReference type="ARBA" id="ARBA00022723"/>
    </source>
</evidence>
<comment type="similarity">
    <text evidence="6">Belongs to the radical SAM superfamily. Anaerobic sulfatase-maturating enzyme family.</text>
</comment>
<evidence type="ECO:0000256" key="4">
    <source>
        <dbReference type="ARBA" id="ARBA00023004"/>
    </source>
</evidence>
<evidence type="ECO:0000259" key="7">
    <source>
        <dbReference type="PROSITE" id="PS51918"/>
    </source>
</evidence>
<dbReference type="Gene3D" id="3.20.20.70">
    <property type="entry name" value="Aldolase class I"/>
    <property type="match status" value="1"/>
</dbReference>
<evidence type="ECO:0000256" key="6">
    <source>
        <dbReference type="ARBA" id="ARBA00023601"/>
    </source>
</evidence>
<organism evidence="8">
    <name type="scientific">Salmonella muenchen</name>
    <dbReference type="NCBI Taxonomy" id="596"/>
    <lineage>
        <taxon>Bacteria</taxon>
        <taxon>Pseudomonadati</taxon>
        <taxon>Pseudomonadota</taxon>
        <taxon>Gammaproteobacteria</taxon>
        <taxon>Enterobacterales</taxon>
        <taxon>Enterobacteriaceae</taxon>
        <taxon>Salmonella</taxon>
    </lineage>
</organism>
<dbReference type="AlphaFoldDB" id="A0A5U8XJV7"/>
<dbReference type="GO" id="GO:0046872">
    <property type="term" value="F:metal ion binding"/>
    <property type="evidence" value="ECO:0007669"/>
    <property type="project" value="UniProtKB-KW"/>
</dbReference>
<protein>
    <submittedName>
        <fullName evidence="8">Radical SAM protein</fullName>
    </submittedName>
</protein>
<name>A0A5U8XJV7_SALMU</name>
<keyword evidence="2" id="KW-0949">S-adenosyl-L-methionine</keyword>
<dbReference type="PANTHER" id="PTHR43273">
    <property type="entry name" value="ANAEROBIC SULFATASE-MATURATING ENZYME HOMOLOG ASLB-RELATED"/>
    <property type="match status" value="1"/>
</dbReference>
<dbReference type="PROSITE" id="PS51918">
    <property type="entry name" value="RADICAL_SAM"/>
    <property type="match status" value="1"/>
</dbReference>
<dbReference type="EMBL" id="AAGUDP010000006">
    <property type="protein sequence ID" value="EBS0563262.1"/>
    <property type="molecule type" value="Genomic_DNA"/>
</dbReference>
<dbReference type="Pfam" id="PF04055">
    <property type="entry name" value="Radical_SAM"/>
    <property type="match status" value="1"/>
</dbReference>
<dbReference type="InterPro" id="IPR007197">
    <property type="entry name" value="rSAM"/>
</dbReference>
<comment type="caution">
    <text evidence="8">The sequence shown here is derived from an EMBL/GenBank/DDBJ whole genome shotgun (WGS) entry which is preliminary data.</text>
</comment>
<dbReference type="CDD" id="cd01335">
    <property type="entry name" value="Radical_SAM"/>
    <property type="match status" value="1"/>
</dbReference>
<dbReference type="SFLD" id="SFLDS00029">
    <property type="entry name" value="Radical_SAM"/>
    <property type="match status" value="1"/>
</dbReference>
<keyword evidence="5" id="KW-0411">Iron-sulfur</keyword>
<keyword evidence="4" id="KW-0408">Iron</keyword>
<evidence type="ECO:0000256" key="1">
    <source>
        <dbReference type="ARBA" id="ARBA00001966"/>
    </source>
</evidence>
<dbReference type="GO" id="GO:0051536">
    <property type="term" value="F:iron-sulfur cluster binding"/>
    <property type="evidence" value="ECO:0007669"/>
    <property type="project" value="UniProtKB-KW"/>
</dbReference>
<keyword evidence="3" id="KW-0479">Metal-binding</keyword>
<dbReference type="GO" id="GO:0016491">
    <property type="term" value="F:oxidoreductase activity"/>
    <property type="evidence" value="ECO:0007669"/>
    <property type="project" value="InterPro"/>
</dbReference>
<evidence type="ECO:0000256" key="2">
    <source>
        <dbReference type="ARBA" id="ARBA00022691"/>
    </source>
</evidence>
<feature type="domain" description="Radical SAM core" evidence="7">
    <location>
        <begin position="1"/>
        <end position="267"/>
    </location>
</feature>